<dbReference type="EMBL" id="RXFT01000026">
    <property type="protein sequence ID" value="RUR71871.1"/>
    <property type="molecule type" value="Genomic_DNA"/>
</dbReference>
<dbReference type="RefSeq" id="WP_126025924.1">
    <property type="nucleotide sequence ID" value="NZ_RXFT01000026.1"/>
</dbReference>
<dbReference type="AlphaFoldDB" id="A0A3S0XK40"/>
<comment type="caution">
    <text evidence="1">The sequence shown here is derived from an EMBL/GenBank/DDBJ whole genome shotgun (WGS) entry which is preliminary data.</text>
</comment>
<evidence type="ECO:0000313" key="1">
    <source>
        <dbReference type="EMBL" id="RUR71871.1"/>
    </source>
</evidence>
<name>A0A3S0XK40_9BURK</name>
<sequence length="122" mass="13600">MGYAIKTDDGIDRLTLITIRYMGLIGEVLARNDGIGFTLGRQTQWFDRIEHIAQDALEVGDIAFRASSLMDEIYVMKWVLEGFTNASTPGARPSLENLESLYFGCAQLGGEPRMQPPAFNPR</sequence>
<accession>A0A3S0XK40</accession>
<dbReference type="Proteomes" id="UP000281118">
    <property type="component" value="Unassembled WGS sequence"/>
</dbReference>
<proteinExistence type="predicted"/>
<gene>
    <name evidence="1" type="ORF">EJP67_32975</name>
</gene>
<protein>
    <submittedName>
        <fullName evidence="1">Uncharacterized protein</fullName>
    </submittedName>
</protein>
<reference evidence="1 2" key="1">
    <citation type="submission" date="2018-12" db="EMBL/GenBank/DDBJ databases">
        <title>The genome sequences of Variovorax guangxiensis DSM 27352.</title>
        <authorList>
            <person name="Gao J."/>
            <person name="Sun J."/>
        </authorList>
    </citation>
    <scope>NUCLEOTIDE SEQUENCE [LARGE SCALE GENOMIC DNA]</scope>
    <source>
        <strain evidence="1 2">DSM 27352</strain>
    </source>
</reference>
<evidence type="ECO:0000313" key="2">
    <source>
        <dbReference type="Proteomes" id="UP000281118"/>
    </source>
</evidence>
<organism evidence="1 2">
    <name type="scientific">Variovorax guangxiensis</name>
    <dbReference type="NCBI Taxonomy" id="1775474"/>
    <lineage>
        <taxon>Bacteria</taxon>
        <taxon>Pseudomonadati</taxon>
        <taxon>Pseudomonadota</taxon>
        <taxon>Betaproteobacteria</taxon>
        <taxon>Burkholderiales</taxon>
        <taxon>Comamonadaceae</taxon>
        <taxon>Variovorax</taxon>
    </lineage>
</organism>